<reference evidence="2" key="1">
    <citation type="submission" date="2021-11" db="EMBL/GenBank/DDBJ databases">
        <title>Description of novel Chryseobacterium species.</title>
        <authorList>
            <person name="Saticioglu I.B."/>
            <person name="Ay H."/>
            <person name="Altun S."/>
            <person name="Duman M."/>
        </authorList>
    </citation>
    <scope>NUCLEOTIDE SEQUENCE</scope>
    <source>
        <strain evidence="2">C-17</strain>
    </source>
</reference>
<accession>A0A9Q3V642</accession>
<protein>
    <recommendedName>
        <fullName evidence="4">Lipoprotein</fullName>
    </recommendedName>
</protein>
<dbReference type="Proteomes" id="UP001108025">
    <property type="component" value="Unassembled WGS sequence"/>
</dbReference>
<dbReference type="AlphaFoldDB" id="A0A9Q3V642"/>
<proteinExistence type="predicted"/>
<sequence>MKFCLNFLLGLLFSIYTISCSPAHVLFVKNNTDQEKEIFVELVGNKFPKSILFCKELVSEENLEHNAFPKYYKEGKCFQMPINRIDDKSYIINLPAKYTVNIAPNNSIYPFQKISYSAEGKKCLINNLESKDCEQKLNKQTKLVFITEILK</sequence>
<comment type="caution">
    <text evidence="2">The sequence shown here is derived from an EMBL/GenBank/DDBJ whole genome shotgun (WGS) entry which is preliminary data.</text>
</comment>
<evidence type="ECO:0008006" key="4">
    <source>
        <dbReference type="Google" id="ProtNLM"/>
    </source>
</evidence>
<evidence type="ECO:0000313" key="2">
    <source>
        <dbReference type="EMBL" id="MCD1118040.1"/>
    </source>
</evidence>
<feature type="chain" id="PRO_5040285655" description="Lipoprotein" evidence="1">
    <location>
        <begin position="24"/>
        <end position="151"/>
    </location>
</feature>
<keyword evidence="3" id="KW-1185">Reference proteome</keyword>
<evidence type="ECO:0000256" key="1">
    <source>
        <dbReference type="SAM" id="SignalP"/>
    </source>
</evidence>
<dbReference type="EMBL" id="JAJNAY010000001">
    <property type="protein sequence ID" value="MCD1118040.1"/>
    <property type="molecule type" value="Genomic_DNA"/>
</dbReference>
<dbReference type="RefSeq" id="WP_230670277.1">
    <property type="nucleotide sequence ID" value="NZ_JAJNAY010000001.1"/>
</dbReference>
<gene>
    <name evidence="2" type="ORF">LO744_14350</name>
</gene>
<keyword evidence="1" id="KW-0732">Signal</keyword>
<name>A0A9Q3V642_9FLAO</name>
<feature type="signal peptide" evidence="1">
    <location>
        <begin position="1"/>
        <end position="23"/>
    </location>
</feature>
<evidence type="ECO:0000313" key="3">
    <source>
        <dbReference type="Proteomes" id="UP001108025"/>
    </source>
</evidence>
<organism evidence="2 3">
    <name type="scientific">Chryseobacterium turcicum</name>
    <dbReference type="NCBI Taxonomy" id="2898076"/>
    <lineage>
        <taxon>Bacteria</taxon>
        <taxon>Pseudomonadati</taxon>
        <taxon>Bacteroidota</taxon>
        <taxon>Flavobacteriia</taxon>
        <taxon>Flavobacteriales</taxon>
        <taxon>Weeksellaceae</taxon>
        <taxon>Chryseobacterium group</taxon>
        <taxon>Chryseobacterium</taxon>
    </lineage>
</organism>